<keyword evidence="3" id="KW-0813">Transport</keyword>
<keyword evidence="4" id="KW-0732">Signal</keyword>
<name>A0A927H7Y8_9BACL</name>
<evidence type="ECO:0000313" key="7">
    <source>
        <dbReference type="Proteomes" id="UP000632125"/>
    </source>
</evidence>
<gene>
    <name evidence="6" type="ORF">IDH41_21310</name>
</gene>
<dbReference type="InterPro" id="IPR051313">
    <property type="entry name" value="Bact_iron-sidero_bind"/>
</dbReference>
<dbReference type="GO" id="GO:0030288">
    <property type="term" value="C:outer membrane-bounded periplasmic space"/>
    <property type="evidence" value="ECO:0007669"/>
    <property type="project" value="TreeGrafter"/>
</dbReference>
<dbReference type="PROSITE" id="PS50983">
    <property type="entry name" value="FE_B12_PBP"/>
    <property type="match status" value="1"/>
</dbReference>
<dbReference type="Proteomes" id="UP000632125">
    <property type="component" value="Unassembled WGS sequence"/>
</dbReference>
<feature type="domain" description="Fe/B12 periplasmic-binding" evidence="5">
    <location>
        <begin position="61"/>
        <end position="320"/>
    </location>
</feature>
<proteinExistence type="inferred from homology"/>
<dbReference type="PANTHER" id="PTHR30532">
    <property type="entry name" value="IRON III DICITRATE-BINDING PERIPLASMIC PROTEIN"/>
    <property type="match status" value="1"/>
</dbReference>
<dbReference type="Gene3D" id="3.40.50.1980">
    <property type="entry name" value="Nitrogenase molybdenum iron protein domain"/>
    <property type="match status" value="2"/>
</dbReference>
<reference evidence="6" key="1">
    <citation type="submission" date="2020-09" db="EMBL/GenBank/DDBJ databases">
        <title>A novel bacterium of genus Paenibacillus, isolated from South China Sea.</title>
        <authorList>
            <person name="Huang H."/>
            <person name="Mo K."/>
            <person name="Hu Y."/>
        </authorList>
    </citation>
    <scope>NUCLEOTIDE SEQUENCE</scope>
    <source>
        <strain evidence="6">IB182493</strain>
    </source>
</reference>
<evidence type="ECO:0000256" key="3">
    <source>
        <dbReference type="ARBA" id="ARBA00022448"/>
    </source>
</evidence>
<dbReference type="AlphaFoldDB" id="A0A927H7Y8"/>
<dbReference type="EMBL" id="JACXIY010000027">
    <property type="protein sequence ID" value="MBD2871128.1"/>
    <property type="molecule type" value="Genomic_DNA"/>
</dbReference>
<evidence type="ECO:0000259" key="5">
    <source>
        <dbReference type="PROSITE" id="PS50983"/>
    </source>
</evidence>
<comment type="subcellular location">
    <subcellularLocation>
        <location evidence="1">Cell envelope</location>
    </subcellularLocation>
</comment>
<keyword evidence="7" id="KW-1185">Reference proteome</keyword>
<comment type="caution">
    <text evidence="6">The sequence shown here is derived from an EMBL/GenBank/DDBJ whole genome shotgun (WGS) entry which is preliminary data.</text>
</comment>
<dbReference type="CDD" id="cd01138">
    <property type="entry name" value="FeuA"/>
    <property type="match status" value="1"/>
</dbReference>
<evidence type="ECO:0000256" key="1">
    <source>
        <dbReference type="ARBA" id="ARBA00004196"/>
    </source>
</evidence>
<dbReference type="Pfam" id="PF01497">
    <property type="entry name" value="Peripla_BP_2"/>
    <property type="match status" value="1"/>
</dbReference>
<protein>
    <submittedName>
        <fullName evidence="6">Iron-hydroxamate ABC transporter substrate-binding protein</fullName>
    </submittedName>
</protein>
<dbReference type="InterPro" id="IPR002491">
    <property type="entry name" value="ABC_transptr_periplasmic_BD"/>
</dbReference>
<dbReference type="SUPFAM" id="SSF53807">
    <property type="entry name" value="Helical backbone' metal receptor"/>
    <property type="match status" value="1"/>
</dbReference>
<evidence type="ECO:0000256" key="4">
    <source>
        <dbReference type="ARBA" id="ARBA00022729"/>
    </source>
</evidence>
<dbReference type="PANTHER" id="PTHR30532:SF1">
    <property type="entry name" value="IRON(3+)-HYDROXAMATE-BINDING PROTEIN FHUD"/>
    <property type="match status" value="1"/>
</dbReference>
<accession>A0A927H7Y8</accession>
<comment type="similarity">
    <text evidence="2">Belongs to the bacterial solute-binding protein 8 family.</text>
</comment>
<sequence>MSLSLILAACGGGNENAPANNAANNGAANASASNEPAAAETPKERMMTDALGNEVTIPANPERVIASYLEDHLVALGIKPAAQWSVANGIQQYLQNELKDVPTIPYDLPFEAVTSFNPDLIIIGSNAAVEGDKYAQYAKIAPTYVLGDEVNADWRQALLKVGEVFGKSEEAQKALDDYEAKATEAKEKLQGIAAGQTVAAIWLVQDSFFVVSEKLSSGAVLYHDLGFEVPEVVKEISATGTGNWNAISLEKLAELDADHLFLVNSDKDSGSKALNDPIWQSIPAVKNGNLYEYTRDASWLYSGAIANSQIIDDVLESIVK</sequence>
<evidence type="ECO:0000313" key="6">
    <source>
        <dbReference type="EMBL" id="MBD2871128.1"/>
    </source>
</evidence>
<dbReference type="GO" id="GO:1901678">
    <property type="term" value="P:iron coordination entity transport"/>
    <property type="evidence" value="ECO:0007669"/>
    <property type="project" value="UniProtKB-ARBA"/>
</dbReference>
<evidence type="ECO:0000256" key="2">
    <source>
        <dbReference type="ARBA" id="ARBA00008814"/>
    </source>
</evidence>
<organism evidence="6 7">
    <name type="scientific">Paenibacillus arenilitoris</name>
    <dbReference type="NCBI Taxonomy" id="2772299"/>
    <lineage>
        <taxon>Bacteria</taxon>
        <taxon>Bacillati</taxon>
        <taxon>Bacillota</taxon>
        <taxon>Bacilli</taxon>
        <taxon>Bacillales</taxon>
        <taxon>Paenibacillaceae</taxon>
        <taxon>Paenibacillus</taxon>
    </lineage>
</organism>